<proteinExistence type="predicted"/>
<dbReference type="PANTHER" id="PTHR46169:SF25">
    <property type="entry name" value="ZINC FINGER BED DOMAIN-CONTAINING PROTEIN 1-LIKE-RELATED"/>
    <property type="match status" value="1"/>
</dbReference>
<dbReference type="AlphaFoldDB" id="A0AAN8G420"/>
<dbReference type="InterPro" id="IPR052717">
    <property type="entry name" value="Vacuolar_transposase_reg"/>
</dbReference>
<keyword evidence="3" id="KW-1185">Reference proteome</keyword>
<dbReference type="PANTHER" id="PTHR46169">
    <property type="entry name" value="DNA REPLICATION-RELATED ELEMENT FACTOR, ISOFORM A"/>
    <property type="match status" value="1"/>
</dbReference>
<dbReference type="Proteomes" id="UP001347796">
    <property type="component" value="Unassembled WGS sequence"/>
</dbReference>
<dbReference type="GO" id="GO:0006357">
    <property type="term" value="P:regulation of transcription by RNA polymerase II"/>
    <property type="evidence" value="ECO:0007669"/>
    <property type="project" value="TreeGrafter"/>
</dbReference>
<sequence length="287" mass="32905">MIERFLEQEKTIKLVLSSDRKSVFLLPKVQDLEVLEVVNKAINLIVEFTDALSGESHVNVSMVMPVIQLLNDDILAHKEEDVTLTREIKTRILDYLNDKYSDERSKSLLNIASFLDPRYKTKFLTASDNISTQMKVREEAISVTSLNSDNTYPTTSDSNIETDTSFTLPPQPAKKLRLGNLFKRRDSLHDTDISLTDAEVIDNELKRYLALPNTDYESNPLEWWKENYSFFPKLSPLVRKYLCIPATSCPSERLFSTSGNIVSCKRTCLNPDKVNQLVFLARNLRMD</sequence>
<dbReference type="Pfam" id="PF05699">
    <property type="entry name" value="Dimer_Tnp_hAT"/>
    <property type="match status" value="1"/>
</dbReference>
<accession>A0AAN8G420</accession>
<evidence type="ECO:0000259" key="1">
    <source>
        <dbReference type="Pfam" id="PF05699"/>
    </source>
</evidence>
<organism evidence="2 3">
    <name type="scientific">Patella caerulea</name>
    <name type="common">Rayed Mediterranean limpet</name>
    <dbReference type="NCBI Taxonomy" id="87958"/>
    <lineage>
        <taxon>Eukaryota</taxon>
        <taxon>Metazoa</taxon>
        <taxon>Spiralia</taxon>
        <taxon>Lophotrochozoa</taxon>
        <taxon>Mollusca</taxon>
        <taxon>Gastropoda</taxon>
        <taxon>Patellogastropoda</taxon>
        <taxon>Patelloidea</taxon>
        <taxon>Patellidae</taxon>
        <taxon>Patella</taxon>
    </lineage>
</organism>
<protein>
    <recommendedName>
        <fullName evidence="1">HAT C-terminal dimerisation domain-containing protein</fullName>
    </recommendedName>
</protein>
<name>A0AAN8G420_PATCE</name>
<dbReference type="GO" id="GO:0005634">
    <property type="term" value="C:nucleus"/>
    <property type="evidence" value="ECO:0007669"/>
    <property type="project" value="TreeGrafter"/>
</dbReference>
<feature type="domain" description="HAT C-terminal dimerisation" evidence="1">
    <location>
        <begin position="204"/>
        <end position="284"/>
    </location>
</feature>
<dbReference type="GO" id="GO:0046983">
    <property type="term" value="F:protein dimerization activity"/>
    <property type="evidence" value="ECO:0007669"/>
    <property type="project" value="InterPro"/>
</dbReference>
<dbReference type="InterPro" id="IPR008906">
    <property type="entry name" value="HATC_C_dom"/>
</dbReference>
<evidence type="ECO:0000313" key="3">
    <source>
        <dbReference type="Proteomes" id="UP001347796"/>
    </source>
</evidence>
<gene>
    <name evidence="2" type="ORF">SNE40_021284</name>
</gene>
<reference evidence="2 3" key="1">
    <citation type="submission" date="2024-01" db="EMBL/GenBank/DDBJ databases">
        <title>The genome of the rayed Mediterranean limpet Patella caerulea (Linnaeus, 1758).</title>
        <authorList>
            <person name="Anh-Thu Weber A."/>
            <person name="Halstead-Nussloch G."/>
        </authorList>
    </citation>
    <scope>NUCLEOTIDE SEQUENCE [LARGE SCALE GENOMIC DNA]</scope>
    <source>
        <strain evidence="2">AATW-2023a</strain>
        <tissue evidence="2">Whole specimen</tissue>
    </source>
</reference>
<dbReference type="EMBL" id="JAZGQO010000018">
    <property type="protein sequence ID" value="KAK6167191.1"/>
    <property type="molecule type" value="Genomic_DNA"/>
</dbReference>
<dbReference type="InterPro" id="IPR012337">
    <property type="entry name" value="RNaseH-like_sf"/>
</dbReference>
<comment type="caution">
    <text evidence="2">The sequence shown here is derived from an EMBL/GenBank/DDBJ whole genome shotgun (WGS) entry which is preliminary data.</text>
</comment>
<dbReference type="SUPFAM" id="SSF53098">
    <property type="entry name" value="Ribonuclease H-like"/>
    <property type="match status" value="1"/>
</dbReference>
<evidence type="ECO:0000313" key="2">
    <source>
        <dbReference type="EMBL" id="KAK6167191.1"/>
    </source>
</evidence>